<comment type="subcellular location">
    <subcellularLocation>
        <location evidence="1">Nucleus</location>
    </subcellularLocation>
</comment>
<evidence type="ECO:0000256" key="8">
    <source>
        <dbReference type="ARBA" id="ARBA00023242"/>
    </source>
</evidence>
<dbReference type="GO" id="GO:0003723">
    <property type="term" value="F:RNA binding"/>
    <property type="evidence" value="ECO:0007669"/>
    <property type="project" value="UniProtKB-KW"/>
</dbReference>
<evidence type="ECO:0000256" key="11">
    <source>
        <dbReference type="ARBA" id="ARBA00041356"/>
    </source>
</evidence>
<dbReference type="PANTHER" id="PTHR34375:SF2">
    <property type="entry name" value="GATA ZINC FINGER PROTEIN"/>
    <property type="match status" value="1"/>
</dbReference>
<dbReference type="Pfam" id="PF01423">
    <property type="entry name" value="LSM"/>
    <property type="match status" value="1"/>
</dbReference>
<keyword evidence="6" id="KW-0694">RNA-binding</keyword>
<keyword evidence="9" id="KW-0687">Ribonucleoprotein</keyword>
<dbReference type="Gene3D" id="2.30.30.100">
    <property type="match status" value="1"/>
</dbReference>
<dbReference type="PANTHER" id="PTHR34375">
    <property type="entry name" value="GATA ZINC FINGER PROTEIN-RELATED"/>
    <property type="match status" value="1"/>
</dbReference>
<dbReference type="OrthoDB" id="439993at2759"/>
<dbReference type="PROSITE" id="PS52002">
    <property type="entry name" value="SM"/>
    <property type="match status" value="1"/>
</dbReference>
<evidence type="ECO:0000256" key="5">
    <source>
        <dbReference type="ARBA" id="ARBA00022728"/>
    </source>
</evidence>
<evidence type="ECO:0000313" key="15">
    <source>
        <dbReference type="EMBL" id="KAD6120233.1"/>
    </source>
</evidence>
<gene>
    <name evidence="15" type="ORF">E3N88_11504</name>
</gene>
<keyword evidence="10" id="KW-0012">Acyltransferase</keyword>
<protein>
    <recommendedName>
        <fullName evidence="13">Probable small nuclear ribonucleoprotein G</fullName>
    </recommendedName>
    <alternativeName>
        <fullName evidence="11">Sm protein G</fullName>
    </alternativeName>
</protein>
<sequence>MSDQSPADFTSRPVGGTEYSWCKAVPGGTGVCILGFLFSKPLETSLLQTCIHKLQTYHPMLRSKIRYDPATNGYSFVTPTDSSGPQIQIQIKASDDIKSFNSMVEHEMSTNPWKNSNQNNQVTESDVMFVNYYTLTEQQWAMVVKLHTAACDRAAAAFLFRELLGLLGGGVDREIVKEDGVGLAIEDCIPAGKANKPFWVRGADMIGYSVNSFRFSNLEFKETGVPVSTQLIRLKIGLDHTNQILAGCKSRGIKLHALLAAAAFIAARATKDFPQEKWEKYSLTTLLDCRSLLDPVLSDHHIGFYHSAILNSHDVKGGEDLWDLALRIYTSLTTARNNEKHFTDMSDLNLLMCKVVDNAGLTPSSTLRTSLVSIFDETLIEDTNQFHKELGLLDYVGCASIHGASPSVVIFDTIRDGQLDCTCVYPSPTHSREQIQAFVDHMKEILIASSGFTMSRSGQPPDLKKYMDKQLQIKLNANRTVVGTLRGFDQFMNLVIDNTVEVNGDEKIDIGMVVIRGNSVVTVEALEPVPRGQ</sequence>
<evidence type="ECO:0000256" key="3">
    <source>
        <dbReference type="ARBA" id="ARBA00022664"/>
    </source>
</evidence>
<dbReference type="Gene3D" id="3.30.559.30">
    <property type="entry name" value="Nonribosomal peptide synthetase, condensation domain"/>
    <property type="match status" value="1"/>
</dbReference>
<organism evidence="15 16">
    <name type="scientific">Mikania micrantha</name>
    <name type="common">bitter vine</name>
    <dbReference type="NCBI Taxonomy" id="192012"/>
    <lineage>
        <taxon>Eukaryota</taxon>
        <taxon>Viridiplantae</taxon>
        <taxon>Streptophyta</taxon>
        <taxon>Embryophyta</taxon>
        <taxon>Tracheophyta</taxon>
        <taxon>Spermatophyta</taxon>
        <taxon>Magnoliopsida</taxon>
        <taxon>eudicotyledons</taxon>
        <taxon>Gunneridae</taxon>
        <taxon>Pentapetalae</taxon>
        <taxon>asterids</taxon>
        <taxon>campanulids</taxon>
        <taxon>Asterales</taxon>
        <taxon>Asteraceae</taxon>
        <taxon>Asteroideae</taxon>
        <taxon>Heliantheae alliance</taxon>
        <taxon>Eupatorieae</taxon>
        <taxon>Mikania</taxon>
    </lineage>
</organism>
<dbReference type="Pfam" id="PF16911">
    <property type="entry name" value="PapA_C"/>
    <property type="match status" value="1"/>
</dbReference>
<dbReference type="SUPFAM" id="SSF52777">
    <property type="entry name" value="CoA-dependent acyltransferases"/>
    <property type="match status" value="2"/>
</dbReference>
<evidence type="ECO:0000313" key="16">
    <source>
        <dbReference type="Proteomes" id="UP000326396"/>
    </source>
</evidence>
<dbReference type="SMART" id="SM00651">
    <property type="entry name" value="Sm"/>
    <property type="match status" value="1"/>
</dbReference>
<dbReference type="InterPro" id="IPR010920">
    <property type="entry name" value="LSM_dom_sf"/>
</dbReference>
<keyword evidence="7" id="KW-0508">mRNA splicing</keyword>
<keyword evidence="8" id="KW-0539">Nucleus</keyword>
<proteinExistence type="inferred from homology"/>
<dbReference type="EMBL" id="SZYD01000005">
    <property type="protein sequence ID" value="KAD6120233.1"/>
    <property type="molecule type" value="Genomic_DNA"/>
</dbReference>
<comment type="similarity">
    <text evidence="2">Belongs to the snRNP Sm proteins family.</text>
</comment>
<keyword evidence="4" id="KW-0808">Transferase</keyword>
<dbReference type="InterPro" id="IPR023213">
    <property type="entry name" value="CAT-like_dom_sf"/>
</dbReference>
<dbReference type="Gene3D" id="3.30.559.10">
    <property type="entry name" value="Chloramphenicol acetyltransferase-like domain"/>
    <property type="match status" value="1"/>
</dbReference>
<keyword evidence="3" id="KW-0507">mRNA processing</keyword>
<evidence type="ECO:0000256" key="10">
    <source>
        <dbReference type="ARBA" id="ARBA00023315"/>
    </source>
</evidence>
<feature type="domain" description="Sm" evidence="14">
    <location>
        <begin position="458"/>
        <end position="529"/>
    </location>
</feature>
<evidence type="ECO:0000256" key="13">
    <source>
        <dbReference type="ARBA" id="ARBA00071878"/>
    </source>
</evidence>
<dbReference type="FunFam" id="2.30.30.100:FF:000023">
    <property type="entry name" value="Small nuclear ribonucleoprotein G"/>
    <property type="match status" value="1"/>
</dbReference>
<dbReference type="AlphaFoldDB" id="A0A5N6PDY1"/>
<dbReference type="GO" id="GO:0016746">
    <property type="term" value="F:acyltransferase activity"/>
    <property type="evidence" value="ECO:0007669"/>
    <property type="project" value="UniProtKB-KW"/>
</dbReference>
<evidence type="ECO:0000256" key="4">
    <source>
        <dbReference type="ARBA" id="ARBA00022679"/>
    </source>
</evidence>
<evidence type="ECO:0000256" key="1">
    <source>
        <dbReference type="ARBA" id="ARBA00004123"/>
    </source>
</evidence>
<evidence type="ECO:0000256" key="6">
    <source>
        <dbReference type="ARBA" id="ARBA00022884"/>
    </source>
</evidence>
<dbReference type="GO" id="GO:0005681">
    <property type="term" value="C:spliceosomal complex"/>
    <property type="evidence" value="ECO:0007669"/>
    <property type="project" value="UniProtKB-KW"/>
</dbReference>
<evidence type="ECO:0000256" key="9">
    <source>
        <dbReference type="ARBA" id="ARBA00023274"/>
    </source>
</evidence>
<reference evidence="15 16" key="1">
    <citation type="submission" date="2019-05" db="EMBL/GenBank/DDBJ databases">
        <title>Mikania micrantha, genome provides insights into the molecular mechanism of rapid growth.</title>
        <authorList>
            <person name="Liu B."/>
        </authorList>
    </citation>
    <scope>NUCLEOTIDE SEQUENCE [LARGE SCALE GENOMIC DNA]</scope>
    <source>
        <strain evidence="15">NLD-2019</strain>
        <tissue evidence="15">Leaf</tissue>
    </source>
</reference>
<evidence type="ECO:0000256" key="12">
    <source>
        <dbReference type="ARBA" id="ARBA00059471"/>
    </source>
</evidence>
<dbReference type="GO" id="GO:0000398">
    <property type="term" value="P:mRNA splicing, via spliceosome"/>
    <property type="evidence" value="ECO:0007669"/>
    <property type="project" value="InterPro"/>
</dbReference>
<dbReference type="CDD" id="cd01719">
    <property type="entry name" value="Sm_G"/>
    <property type="match status" value="1"/>
</dbReference>
<dbReference type="InterPro" id="IPR034098">
    <property type="entry name" value="Sm_G"/>
</dbReference>
<keyword evidence="16" id="KW-1185">Reference proteome</keyword>
<dbReference type="SUPFAM" id="SSF50182">
    <property type="entry name" value="Sm-like ribonucleoproteins"/>
    <property type="match status" value="1"/>
</dbReference>
<comment type="caution">
    <text evidence="15">The sequence shown here is derived from an EMBL/GenBank/DDBJ whole genome shotgun (WGS) entry which is preliminary data.</text>
</comment>
<dbReference type="InterPro" id="IPR047575">
    <property type="entry name" value="Sm"/>
</dbReference>
<dbReference type="InterPro" id="IPR031641">
    <property type="entry name" value="PapA_C"/>
</dbReference>
<evidence type="ECO:0000259" key="14">
    <source>
        <dbReference type="PROSITE" id="PS52002"/>
    </source>
</evidence>
<evidence type="ECO:0000256" key="2">
    <source>
        <dbReference type="ARBA" id="ARBA00006850"/>
    </source>
</evidence>
<accession>A0A5N6PDY1</accession>
<evidence type="ECO:0000256" key="7">
    <source>
        <dbReference type="ARBA" id="ARBA00023187"/>
    </source>
</evidence>
<dbReference type="Proteomes" id="UP000326396">
    <property type="component" value="Linkage Group LG13"/>
</dbReference>
<keyword evidence="5" id="KW-0747">Spliceosome</keyword>
<name>A0A5N6PDY1_9ASTR</name>
<comment type="function">
    <text evidence="12">Probable common Sm protein, is found in U1 and U2 snRNPs and may be part of the spliceosome.</text>
</comment>
<dbReference type="InterPro" id="IPR001163">
    <property type="entry name" value="Sm_dom_euk/arc"/>
</dbReference>